<dbReference type="Pfam" id="PF02772">
    <property type="entry name" value="S-AdoMet_synt_M"/>
    <property type="match status" value="1"/>
</dbReference>
<organism evidence="3 4">
    <name type="scientific">Turnera subulata</name>
    <dbReference type="NCBI Taxonomy" id="218843"/>
    <lineage>
        <taxon>Eukaryota</taxon>
        <taxon>Viridiplantae</taxon>
        <taxon>Streptophyta</taxon>
        <taxon>Embryophyta</taxon>
        <taxon>Tracheophyta</taxon>
        <taxon>Spermatophyta</taxon>
        <taxon>Magnoliopsida</taxon>
        <taxon>eudicotyledons</taxon>
        <taxon>Gunneridae</taxon>
        <taxon>Pentapetalae</taxon>
        <taxon>rosids</taxon>
        <taxon>fabids</taxon>
        <taxon>Malpighiales</taxon>
        <taxon>Passifloraceae</taxon>
        <taxon>Turnera</taxon>
    </lineage>
</organism>
<keyword evidence="1" id="KW-0479">Metal-binding</keyword>
<dbReference type="Proteomes" id="UP001141552">
    <property type="component" value="Unassembled WGS sequence"/>
</dbReference>
<proteinExistence type="predicted"/>
<dbReference type="GO" id="GO:0004478">
    <property type="term" value="F:methionine adenosyltransferase activity"/>
    <property type="evidence" value="ECO:0007669"/>
    <property type="project" value="InterPro"/>
</dbReference>
<comment type="caution">
    <text evidence="3">The sequence shown here is derived from an EMBL/GenBank/DDBJ whole genome shotgun (WGS) entry which is preliminary data.</text>
</comment>
<evidence type="ECO:0000259" key="2">
    <source>
        <dbReference type="Pfam" id="PF02772"/>
    </source>
</evidence>
<dbReference type="Gene3D" id="3.30.300.10">
    <property type="match status" value="1"/>
</dbReference>
<name>A0A9Q0G045_9ROSI</name>
<dbReference type="OrthoDB" id="624249at2759"/>
<dbReference type="EMBL" id="JAKUCV010002880">
    <property type="protein sequence ID" value="KAJ4841128.1"/>
    <property type="molecule type" value="Genomic_DNA"/>
</dbReference>
<evidence type="ECO:0000256" key="1">
    <source>
        <dbReference type="ARBA" id="ARBA00022723"/>
    </source>
</evidence>
<gene>
    <name evidence="3" type="ORF">Tsubulata_003773</name>
</gene>
<feature type="domain" description="S-adenosylmethionine synthetase central" evidence="2">
    <location>
        <begin position="24"/>
        <end position="56"/>
    </location>
</feature>
<evidence type="ECO:0000313" key="3">
    <source>
        <dbReference type="EMBL" id="KAJ4841128.1"/>
    </source>
</evidence>
<dbReference type="GO" id="GO:0006556">
    <property type="term" value="P:S-adenosylmethionine biosynthetic process"/>
    <property type="evidence" value="ECO:0007669"/>
    <property type="project" value="InterPro"/>
</dbReference>
<accession>A0A9Q0G045</accession>
<dbReference type="GO" id="GO:0046872">
    <property type="term" value="F:metal ion binding"/>
    <property type="evidence" value="ECO:0007669"/>
    <property type="project" value="UniProtKB-KW"/>
</dbReference>
<dbReference type="InterPro" id="IPR022636">
    <property type="entry name" value="S-AdoMet_synthetase_sfam"/>
</dbReference>
<evidence type="ECO:0000313" key="4">
    <source>
        <dbReference type="Proteomes" id="UP001141552"/>
    </source>
</evidence>
<dbReference type="AlphaFoldDB" id="A0A9Q0G045"/>
<protein>
    <recommendedName>
        <fullName evidence="2">S-adenosylmethionine synthetase central domain-containing protein</fullName>
    </recommendedName>
</protein>
<sequence length="85" mass="9201">MFKCKHKRISFFLSSSSSQELENIGAADQGHMFGHATVGISELMPLSHVLATKLGAPASPNKVEEGGSKGSRRRRKVALQTVCFL</sequence>
<reference evidence="3" key="2">
    <citation type="journal article" date="2023" name="Plants (Basel)">
        <title>Annotation of the Turnera subulata (Passifloraceae) Draft Genome Reveals the S-Locus Evolved after the Divergence of Turneroideae from Passifloroideae in a Stepwise Manner.</title>
        <authorList>
            <person name="Henning P.M."/>
            <person name="Roalson E.H."/>
            <person name="Mir W."/>
            <person name="McCubbin A.G."/>
            <person name="Shore J.S."/>
        </authorList>
    </citation>
    <scope>NUCLEOTIDE SEQUENCE</scope>
    <source>
        <strain evidence="3">F60SS</strain>
    </source>
</reference>
<dbReference type="InterPro" id="IPR022629">
    <property type="entry name" value="S-AdoMet_synt_central"/>
</dbReference>
<dbReference type="SUPFAM" id="SSF55973">
    <property type="entry name" value="S-adenosylmethionine synthetase"/>
    <property type="match status" value="1"/>
</dbReference>
<reference evidence="3" key="1">
    <citation type="submission" date="2022-02" db="EMBL/GenBank/DDBJ databases">
        <authorList>
            <person name="Henning P.M."/>
            <person name="McCubbin A.G."/>
            <person name="Shore J.S."/>
        </authorList>
    </citation>
    <scope>NUCLEOTIDE SEQUENCE</scope>
    <source>
        <strain evidence="3">F60SS</strain>
        <tissue evidence="3">Leaves</tissue>
    </source>
</reference>
<keyword evidence="4" id="KW-1185">Reference proteome</keyword>